<name>A0A804HV77_MUSAM</name>
<evidence type="ECO:0000313" key="2">
    <source>
        <dbReference type="EMBL" id="CAG1859814.1"/>
    </source>
</evidence>
<dbReference type="OrthoDB" id="18595at2759"/>
<gene>
    <name evidence="2" type="ORF">GSMUA_301090.1</name>
</gene>
<dbReference type="EMBL" id="HG996466">
    <property type="protein sequence ID" value="CAG1859814.1"/>
    <property type="molecule type" value="Genomic_DNA"/>
</dbReference>
<dbReference type="PANTHER" id="PTHR34955:SF2">
    <property type="entry name" value="IGR MOTIF PROTEIN"/>
    <property type="match status" value="1"/>
</dbReference>
<proteinExistence type="predicted"/>
<dbReference type="InterPro" id="IPR019083">
    <property type="entry name" value="SAM_Ribosomal_mS41"/>
</dbReference>
<dbReference type="AlphaFoldDB" id="A0A804HV77"/>
<dbReference type="Gramene" id="Ma01_t17480.1">
    <property type="protein sequence ID" value="Ma01_p17480.1"/>
    <property type="gene ID" value="Ma01_g17480"/>
</dbReference>
<keyword evidence="4" id="KW-1185">Reference proteome</keyword>
<dbReference type="PANTHER" id="PTHR34955">
    <property type="entry name" value="IGR MOTIF PROTEIN"/>
    <property type="match status" value="1"/>
</dbReference>
<sequence>MALVAKYWMRLVAGGGGGAAAVPPLFLHRLSAVRPYHPAVYEVKVGIPEFLKAVGKGAEAHIAKLEAEIGDLQKLLVTRTLRLKKLGIPCKHRKLILEYTHKYRLGLWRPRAGSPKQSA</sequence>
<reference evidence="3" key="2">
    <citation type="submission" date="2021-05" db="UniProtKB">
        <authorList>
            <consortium name="EnsemblPlants"/>
        </authorList>
    </citation>
    <scope>IDENTIFICATION</scope>
    <source>
        <strain evidence="3">subsp. malaccensis</strain>
    </source>
</reference>
<protein>
    <submittedName>
        <fullName evidence="2">(wild Malaysian banana) hypothetical protein</fullName>
    </submittedName>
</protein>
<dbReference type="Pfam" id="PF09597">
    <property type="entry name" value="SAM_Ribosomal_mS41"/>
    <property type="match status" value="1"/>
</dbReference>
<evidence type="ECO:0000313" key="4">
    <source>
        <dbReference type="Proteomes" id="UP000012960"/>
    </source>
</evidence>
<dbReference type="SMART" id="SM01238">
    <property type="entry name" value="IGR"/>
    <property type="match status" value="1"/>
</dbReference>
<accession>A0A804HV77</accession>
<dbReference type="Proteomes" id="UP000012960">
    <property type="component" value="Unplaced"/>
</dbReference>
<feature type="domain" description="Small ribosomal subunit protein mS41 SAM" evidence="1">
    <location>
        <begin position="47"/>
        <end position="106"/>
    </location>
</feature>
<dbReference type="OMA" id="GCHRSIF"/>
<evidence type="ECO:0000259" key="1">
    <source>
        <dbReference type="SMART" id="SM01238"/>
    </source>
</evidence>
<organism evidence="3 4">
    <name type="scientific">Musa acuminata subsp. malaccensis</name>
    <name type="common">Wild banana</name>
    <name type="synonym">Musa malaccensis</name>
    <dbReference type="NCBI Taxonomy" id="214687"/>
    <lineage>
        <taxon>Eukaryota</taxon>
        <taxon>Viridiplantae</taxon>
        <taxon>Streptophyta</taxon>
        <taxon>Embryophyta</taxon>
        <taxon>Tracheophyta</taxon>
        <taxon>Spermatophyta</taxon>
        <taxon>Magnoliopsida</taxon>
        <taxon>Liliopsida</taxon>
        <taxon>Zingiberales</taxon>
        <taxon>Musaceae</taxon>
        <taxon>Musa</taxon>
    </lineage>
</organism>
<evidence type="ECO:0000313" key="3">
    <source>
        <dbReference type="EnsemblPlants" id="Ma01_p17480.1"/>
    </source>
</evidence>
<dbReference type="EnsemblPlants" id="Ma01_t17480.1">
    <property type="protein sequence ID" value="Ma01_p17480.1"/>
    <property type="gene ID" value="Ma01_g17480"/>
</dbReference>
<reference evidence="2" key="1">
    <citation type="submission" date="2021-03" db="EMBL/GenBank/DDBJ databases">
        <authorList>
            <consortium name="Genoscope - CEA"/>
            <person name="William W."/>
        </authorList>
    </citation>
    <scope>NUCLEOTIDE SEQUENCE</scope>
    <source>
        <strain evidence="2">Doubled-haploid Pahang</strain>
    </source>
</reference>
<dbReference type="FunCoup" id="A0A804HV77">
    <property type="interactions" value="2660"/>
</dbReference>